<evidence type="ECO:0000313" key="2">
    <source>
        <dbReference type="EMBL" id="MBB6672148.1"/>
    </source>
</evidence>
<reference evidence="2 3" key="1">
    <citation type="submission" date="2020-08" db="EMBL/GenBank/DDBJ databases">
        <title>Cohnella phylogeny.</title>
        <authorList>
            <person name="Dunlap C."/>
        </authorList>
    </citation>
    <scope>NUCLEOTIDE SEQUENCE [LARGE SCALE GENOMIC DNA]</scope>
    <source>
        <strain evidence="2 3">DSM 28246</strain>
    </source>
</reference>
<evidence type="ECO:0000256" key="1">
    <source>
        <dbReference type="SAM" id="Phobius"/>
    </source>
</evidence>
<accession>A0A7X0RRI1</accession>
<feature type="transmembrane region" description="Helical" evidence="1">
    <location>
        <begin position="187"/>
        <end position="206"/>
    </location>
</feature>
<feature type="transmembrane region" description="Helical" evidence="1">
    <location>
        <begin position="163"/>
        <end position="181"/>
    </location>
</feature>
<protein>
    <submittedName>
        <fullName evidence="2">Uncharacterized protein</fullName>
    </submittedName>
</protein>
<feature type="transmembrane region" description="Helical" evidence="1">
    <location>
        <begin position="85"/>
        <end position="104"/>
    </location>
</feature>
<comment type="caution">
    <text evidence="2">The sequence shown here is derived from an EMBL/GenBank/DDBJ whole genome shotgun (WGS) entry which is preliminary data.</text>
</comment>
<dbReference type="RefSeq" id="WP_185143627.1">
    <property type="nucleotide sequence ID" value="NZ_JACJVP010000025.1"/>
</dbReference>
<dbReference type="AlphaFoldDB" id="A0A7X0RRI1"/>
<organism evidence="2 3">
    <name type="scientific">Cohnella nanjingensis</name>
    <dbReference type="NCBI Taxonomy" id="1387779"/>
    <lineage>
        <taxon>Bacteria</taxon>
        <taxon>Bacillati</taxon>
        <taxon>Bacillota</taxon>
        <taxon>Bacilli</taxon>
        <taxon>Bacillales</taxon>
        <taxon>Paenibacillaceae</taxon>
        <taxon>Cohnella</taxon>
    </lineage>
</organism>
<keyword evidence="1" id="KW-0472">Membrane</keyword>
<name>A0A7X0RRI1_9BACL</name>
<keyword evidence="1" id="KW-0812">Transmembrane</keyword>
<sequence>MNNILFVVFSTLEAVSMFTIMLHLFRFNVLHYYKQLLAMSVLMSLFSLSVWNELHLSEYAPVILIAVFILFLFFTLRISIIGSTLVVLFGYSAYALIQTLVLLAMESFEPYSTFNPAEDEAEGYVLQAVSSIITLLLSHALYKRGYGFTFSLDRFKWKGEWENRIMFVLLCLGILFVAMIPMFKNSLLWVVLVFIFILAFQIYLYIKKEQR</sequence>
<dbReference type="EMBL" id="JACJVP010000025">
    <property type="protein sequence ID" value="MBB6672148.1"/>
    <property type="molecule type" value="Genomic_DNA"/>
</dbReference>
<feature type="transmembrane region" description="Helical" evidence="1">
    <location>
        <begin position="124"/>
        <end position="142"/>
    </location>
</feature>
<feature type="transmembrane region" description="Helical" evidence="1">
    <location>
        <begin position="6"/>
        <end position="24"/>
    </location>
</feature>
<evidence type="ECO:0000313" key="3">
    <source>
        <dbReference type="Proteomes" id="UP000547209"/>
    </source>
</evidence>
<keyword evidence="3" id="KW-1185">Reference proteome</keyword>
<proteinExistence type="predicted"/>
<dbReference type="Proteomes" id="UP000547209">
    <property type="component" value="Unassembled WGS sequence"/>
</dbReference>
<feature type="transmembrane region" description="Helical" evidence="1">
    <location>
        <begin position="60"/>
        <end position="78"/>
    </location>
</feature>
<gene>
    <name evidence="2" type="ORF">H7C19_15825</name>
</gene>
<keyword evidence="1" id="KW-1133">Transmembrane helix</keyword>